<organism evidence="1 3">
    <name type="scientific">Nocardia otitidiscaviarum</name>
    <dbReference type="NCBI Taxonomy" id="1823"/>
    <lineage>
        <taxon>Bacteria</taxon>
        <taxon>Bacillati</taxon>
        <taxon>Actinomycetota</taxon>
        <taxon>Actinomycetes</taxon>
        <taxon>Mycobacteriales</taxon>
        <taxon>Nocardiaceae</taxon>
        <taxon>Nocardia</taxon>
    </lineage>
</organism>
<sequence>MLSTLSAAASAVDWGLVGRAVLNVGAALLGAIF</sequence>
<proteinExistence type="predicted"/>
<evidence type="ECO:0000313" key="2">
    <source>
        <dbReference type="EMBL" id="SUA72670.1"/>
    </source>
</evidence>
<accession>A0A378Y7T9</accession>
<evidence type="ECO:0000313" key="1">
    <source>
        <dbReference type="EMBL" id="SUA72610.1"/>
    </source>
</evidence>
<gene>
    <name evidence="1" type="ORF">NCTC1934_00038</name>
    <name evidence="2" type="ORF">NCTC1934_00098</name>
</gene>
<protein>
    <submittedName>
        <fullName evidence="1">Uncharacterized protein</fullName>
    </submittedName>
</protein>
<keyword evidence="3" id="KW-1185">Reference proteome</keyword>
<name>A0A378Y7T9_9NOCA</name>
<dbReference type="EMBL" id="UGRY01000002">
    <property type="protein sequence ID" value="SUA72610.1"/>
    <property type="molecule type" value="Genomic_DNA"/>
</dbReference>
<evidence type="ECO:0000313" key="3">
    <source>
        <dbReference type="Proteomes" id="UP000255467"/>
    </source>
</evidence>
<dbReference type="Proteomes" id="UP000255467">
    <property type="component" value="Unassembled WGS sequence"/>
</dbReference>
<dbReference type="EMBL" id="UGRY01000002">
    <property type="protein sequence ID" value="SUA72670.1"/>
    <property type="molecule type" value="Genomic_DNA"/>
</dbReference>
<dbReference type="AlphaFoldDB" id="A0A378Y7T9"/>
<reference evidence="1 3" key="1">
    <citation type="submission" date="2018-06" db="EMBL/GenBank/DDBJ databases">
        <authorList>
            <consortium name="Pathogen Informatics"/>
            <person name="Doyle S."/>
        </authorList>
    </citation>
    <scope>NUCLEOTIDE SEQUENCE [LARGE SCALE GENOMIC DNA]</scope>
    <source>
        <strain evidence="1 3">NCTC1934</strain>
    </source>
</reference>